<dbReference type="EMBL" id="JROO01000026">
    <property type="protein sequence ID" value="KIH98441.1"/>
    <property type="molecule type" value="Genomic_DNA"/>
</dbReference>
<evidence type="ECO:0000256" key="1">
    <source>
        <dbReference type="ARBA" id="ARBA00023125"/>
    </source>
</evidence>
<protein>
    <submittedName>
        <fullName evidence="3">MerR family transcriptional regulator</fullName>
    </submittedName>
</protein>
<dbReference type="RefSeq" id="WP_040273789.1">
    <property type="nucleotide sequence ID" value="NZ_JROO01000026.1"/>
</dbReference>
<evidence type="ECO:0000313" key="3">
    <source>
        <dbReference type="EMBL" id="KIH98441.1"/>
    </source>
</evidence>
<name>A0A0C2JAE8_9ACTN</name>
<gene>
    <name evidence="3" type="ORF">LP52_13525</name>
</gene>
<dbReference type="SUPFAM" id="SSF46955">
    <property type="entry name" value="Putative DNA-binding domain"/>
    <property type="match status" value="1"/>
</dbReference>
<feature type="domain" description="HTH merR-type" evidence="2">
    <location>
        <begin position="2"/>
        <end position="71"/>
    </location>
</feature>
<dbReference type="Gene3D" id="1.10.1660.10">
    <property type="match status" value="1"/>
</dbReference>
<accession>A0A0C2JAE8</accession>
<keyword evidence="1" id="KW-0238">DNA-binding</keyword>
<keyword evidence="4" id="KW-1185">Reference proteome</keyword>
<dbReference type="InterPro" id="IPR000551">
    <property type="entry name" value="MerR-type_HTH_dom"/>
</dbReference>
<sequence length="246" mass="27403">MAWSTQQVAELAETTVKAVRYYHKIGLLDVPERTANGYKQYEVSHLVRLLQIKRLSDLGVPLSEVASMGHAGEDPDEAIRVLDRELEATVARISRVRAELAVILRHRAPAYVPPSFAPVARNLSDRQRSLLMVYSTVLSEKSVQEFRELLSEPDDTDEEFEALPPDADDAAIDRLAARMLPVVRRARERHPWSKAPAADAPRGAKHAEYTMAEAMVQLYNPAQLCVLKRLNALLQEEASGASDDAP</sequence>
<dbReference type="GO" id="GO:0003677">
    <property type="term" value="F:DNA binding"/>
    <property type="evidence" value="ECO:0007669"/>
    <property type="project" value="UniProtKB-KW"/>
</dbReference>
<comment type="caution">
    <text evidence="3">The sequence shown here is derived from an EMBL/GenBank/DDBJ whole genome shotgun (WGS) entry which is preliminary data.</text>
</comment>
<dbReference type="STRING" id="183763.LP52_13525"/>
<dbReference type="SMART" id="SM00422">
    <property type="entry name" value="HTH_MERR"/>
    <property type="match status" value="1"/>
</dbReference>
<reference evidence="4" key="1">
    <citation type="journal article" date="2015" name="Chem. Biol.">
        <title>Structure, bioactivity, and resistance mechanism of streptomonomicin, an unusual lasso Peptide from an understudied halophilic actinomycete.</title>
        <authorList>
            <person name="Metelev M."/>
            <person name="Tietz J.I."/>
            <person name="Melby J.O."/>
            <person name="Blair P.M."/>
            <person name="Zhu L."/>
            <person name="Livnat I."/>
            <person name="Severinov K."/>
            <person name="Mitchell D.A."/>
        </authorList>
    </citation>
    <scope>NUCLEOTIDE SEQUENCE [LARGE SCALE GENOMIC DNA]</scope>
    <source>
        <strain evidence="4">YIM 90003</strain>
    </source>
</reference>
<evidence type="ECO:0000259" key="2">
    <source>
        <dbReference type="PROSITE" id="PS50937"/>
    </source>
</evidence>
<dbReference type="Pfam" id="PF13411">
    <property type="entry name" value="MerR_1"/>
    <property type="match status" value="1"/>
</dbReference>
<organism evidence="3 4">
    <name type="scientific">Streptomonospora alba</name>
    <dbReference type="NCBI Taxonomy" id="183763"/>
    <lineage>
        <taxon>Bacteria</taxon>
        <taxon>Bacillati</taxon>
        <taxon>Actinomycetota</taxon>
        <taxon>Actinomycetes</taxon>
        <taxon>Streptosporangiales</taxon>
        <taxon>Nocardiopsidaceae</taxon>
        <taxon>Streptomonospora</taxon>
    </lineage>
</organism>
<evidence type="ECO:0000313" key="4">
    <source>
        <dbReference type="Proteomes" id="UP000031675"/>
    </source>
</evidence>
<dbReference type="Proteomes" id="UP000031675">
    <property type="component" value="Unassembled WGS sequence"/>
</dbReference>
<dbReference type="CDD" id="cd00592">
    <property type="entry name" value="HTH_MerR-like"/>
    <property type="match status" value="1"/>
</dbReference>
<dbReference type="OrthoDB" id="4569196at2"/>
<dbReference type="PANTHER" id="PTHR30204">
    <property type="entry name" value="REDOX-CYCLING DRUG-SENSING TRANSCRIPTIONAL ACTIVATOR SOXR"/>
    <property type="match status" value="1"/>
</dbReference>
<proteinExistence type="predicted"/>
<dbReference type="PANTHER" id="PTHR30204:SF93">
    <property type="entry name" value="HTH MERR-TYPE DOMAIN-CONTAINING PROTEIN"/>
    <property type="match status" value="1"/>
</dbReference>
<dbReference type="GO" id="GO:0003700">
    <property type="term" value="F:DNA-binding transcription factor activity"/>
    <property type="evidence" value="ECO:0007669"/>
    <property type="project" value="InterPro"/>
</dbReference>
<dbReference type="InterPro" id="IPR047057">
    <property type="entry name" value="MerR_fam"/>
</dbReference>
<dbReference type="AlphaFoldDB" id="A0A0C2JAE8"/>
<dbReference type="InterPro" id="IPR009061">
    <property type="entry name" value="DNA-bd_dom_put_sf"/>
</dbReference>
<dbReference type="PROSITE" id="PS50937">
    <property type="entry name" value="HTH_MERR_2"/>
    <property type="match status" value="1"/>
</dbReference>